<keyword evidence="7" id="KW-1185">Reference proteome</keyword>
<dbReference type="GO" id="GO:0003677">
    <property type="term" value="F:DNA binding"/>
    <property type="evidence" value="ECO:0007669"/>
    <property type="project" value="UniProtKB-KW"/>
</dbReference>
<accession>A0A1I1YK78</accession>
<evidence type="ECO:0000256" key="2">
    <source>
        <dbReference type="ARBA" id="ARBA00023125"/>
    </source>
</evidence>
<dbReference type="InterPro" id="IPR039420">
    <property type="entry name" value="WalR-like"/>
</dbReference>
<dbReference type="GO" id="GO:0000160">
    <property type="term" value="P:phosphorelay signal transduction system"/>
    <property type="evidence" value="ECO:0007669"/>
    <property type="project" value="InterPro"/>
</dbReference>
<dbReference type="CDD" id="cd17535">
    <property type="entry name" value="REC_NarL-like"/>
    <property type="match status" value="1"/>
</dbReference>
<organism evidence="6 7">
    <name type="scientific">Nannocystis exedens</name>
    <dbReference type="NCBI Taxonomy" id="54"/>
    <lineage>
        <taxon>Bacteria</taxon>
        <taxon>Pseudomonadati</taxon>
        <taxon>Myxococcota</taxon>
        <taxon>Polyangia</taxon>
        <taxon>Nannocystales</taxon>
        <taxon>Nannocystaceae</taxon>
        <taxon>Nannocystis</taxon>
    </lineage>
</organism>
<dbReference type="InterPro" id="IPR058245">
    <property type="entry name" value="NreC/VraR/RcsB-like_REC"/>
</dbReference>
<dbReference type="Pfam" id="PF00072">
    <property type="entry name" value="Response_reg"/>
    <property type="match status" value="1"/>
</dbReference>
<feature type="domain" description="Response regulatory" evidence="5">
    <location>
        <begin position="1"/>
        <end position="84"/>
    </location>
</feature>
<name>A0A1I1YK78_9BACT</name>
<dbReference type="EMBL" id="FOMX01000010">
    <property type="protein sequence ID" value="SFE19937.1"/>
    <property type="molecule type" value="Genomic_DNA"/>
</dbReference>
<keyword evidence="3" id="KW-0804">Transcription</keyword>
<dbReference type="STRING" id="54.SAMN02745121_03355"/>
<keyword evidence="4" id="KW-0597">Phosphoprotein</keyword>
<keyword evidence="2" id="KW-0238">DNA-binding</keyword>
<dbReference type="SUPFAM" id="SSF52172">
    <property type="entry name" value="CheY-like"/>
    <property type="match status" value="1"/>
</dbReference>
<dbReference type="InterPro" id="IPR011006">
    <property type="entry name" value="CheY-like_superfamily"/>
</dbReference>
<dbReference type="Gene3D" id="3.40.50.2300">
    <property type="match status" value="1"/>
</dbReference>
<evidence type="ECO:0000313" key="7">
    <source>
        <dbReference type="Proteomes" id="UP000199400"/>
    </source>
</evidence>
<proteinExistence type="predicted"/>
<dbReference type="PANTHER" id="PTHR43214">
    <property type="entry name" value="TWO-COMPONENT RESPONSE REGULATOR"/>
    <property type="match status" value="1"/>
</dbReference>
<feature type="modified residue" description="4-aspartylphosphate" evidence="4">
    <location>
        <position position="36"/>
    </location>
</feature>
<gene>
    <name evidence="6" type="ORF">SAMN02745121_03355</name>
</gene>
<protein>
    <submittedName>
        <fullName evidence="6">Response regulator receiver domain-containing protein</fullName>
    </submittedName>
</protein>
<dbReference type="InterPro" id="IPR001789">
    <property type="entry name" value="Sig_transdc_resp-reg_receiver"/>
</dbReference>
<evidence type="ECO:0000259" key="5">
    <source>
        <dbReference type="PROSITE" id="PS50110"/>
    </source>
</evidence>
<keyword evidence="1" id="KW-0805">Transcription regulation</keyword>
<evidence type="ECO:0000256" key="3">
    <source>
        <dbReference type="ARBA" id="ARBA00023163"/>
    </source>
</evidence>
<dbReference type="PROSITE" id="PS50110">
    <property type="entry name" value="RESPONSE_REGULATORY"/>
    <property type="match status" value="1"/>
</dbReference>
<dbReference type="PANTHER" id="PTHR43214:SF41">
    <property type="entry name" value="NITRATE_NITRITE RESPONSE REGULATOR PROTEIN NARP"/>
    <property type="match status" value="1"/>
</dbReference>
<dbReference type="AlphaFoldDB" id="A0A1I1YK78"/>
<dbReference type="Proteomes" id="UP000199400">
    <property type="component" value="Unassembled WGS sequence"/>
</dbReference>
<reference evidence="7" key="1">
    <citation type="submission" date="2016-10" db="EMBL/GenBank/DDBJ databases">
        <authorList>
            <person name="Varghese N."/>
            <person name="Submissions S."/>
        </authorList>
    </citation>
    <scope>NUCLEOTIDE SEQUENCE [LARGE SCALE GENOMIC DNA]</scope>
    <source>
        <strain evidence="7">ATCC 25963</strain>
    </source>
</reference>
<evidence type="ECO:0000313" key="6">
    <source>
        <dbReference type="EMBL" id="SFE19937.1"/>
    </source>
</evidence>
<sequence>MLLAGQPGVEVVGEVADGRAAVAAVGRLRPDVVVMDLGMPEMNGVEATRAICREFPGTQVLVLSMYSGESTCGRRSAPARAAIY</sequence>
<evidence type="ECO:0000256" key="1">
    <source>
        <dbReference type="ARBA" id="ARBA00023015"/>
    </source>
</evidence>
<evidence type="ECO:0000256" key="4">
    <source>
        <dbReference type="PROSITE-ProRule" id="PRU00169"/>
    </source>
</evidence>